<evidence type="ECO:0008006" key="3">
    <source>
        <dbReference type="Google" id="ProtNLM"/>
    </source>
</evidence>
<evidence type="ECO:0000313" key="1">
    <source>
        <dbReference type="EMBL" id="MBW0463383.1"/>
    </source>
</evidence>
<organism evidence="1 2">
    <name type="scientific">Austropuccinia psidii MF-1</name>
    <dbReference type="NCBI Taxonomy" id="1389203"/>
    <lineage>
        <taxon>Eukaryota</taxon>
        <taxon>Fungi</taxon>
        <taxon>Dikarya</taxon>
        <taxon>Basidiomycota</taxon>
        <taxon>Pucciniomycotina</taxon>
        <taxon>Pucciniomycetes</taxon>
        <taxon>Pucciniales</taxon>
        <taxon>Sphaerophragmiaceae</taxon>
        <taxon>Austropuccinia</taxon>
    </lineage>
</organism>
<dbReference type="Proteomes" id="UP000765509">
    <property type="component" value="Unassembled WGS sequence"/>
</dbReference>
<dbReference type="AlphaFoldDB" id="A0A9Q3BDS6"/>
<comment type="caution">
    <text evidence="1">The sequence shown here is derived from an EMBL/GenBank/DDBJ whole genome shotgun (WGS) entry which is preliminary data.</text>
</comment>
<gene>
    <name evidence="1" type="ORF">O181_003098</name>
</gene>
<dbReference type="PANTHER" id="PTHR11439:SF467">
    <property type="entry name" value="INTEGRASE CATALYTIC DOMAIN-CONTAINING PROTEIN"/>
    <property type="match status" value="1"/>
</dbReference>
<dbReference type="OrthoDB" id="3255262at2759"/>
<proteinExistence type="predicted"/>
<keyword evidence="2" id="KW-1185">Reference proteome</keyword>
<accession>A0A9Q3BDS6</accession>
<name>A0A9Q3BDS6_9BASI</name>
<protein>
    <recommendedName>
        <fullName evidence="3">Reverse transcriptase Ty1/copia-type domain-containing protein</fullName>
    </recommendedName>
</protein>
<dbReference type="PROSITE" id="PS51257">
    <property type="entry name" value="PROKAR_LIPOPROTEIN"/>
    <property type="match status" value="1"/>
</dbReference>
<reference evidence="1" key="1">
    <citation type="submission" date="2021-03" db="EMBL/GenBank/DDBJ databases">
        <title>Draft genome sequence of rust myrtle Austropuccinia psidii MF-1, a brazilian biotype.</title>
        <authorList>
            <person name="Quecine M.C."/>
            <person name="Pachon D.M.R."/>
            <person name="Bonatelli M.L."/>
            <person name="Correr F.H."/>
            <person name="Franceschini L.M."/>
            <person name="Leite T.F."/>
            <person name="Margarido G.R.A."/>
            <person name="Almeida C.A."/>
            <person name="Ferrarezi J.A."/>
            <person name="Labate C.A."/>
        </authorList>
    </citation>
    <scope>NUCLEOTIDE SEQUENCE</scope>
    <source>
        <strain evidence="1">MF-1</strain>
    </source>
</reference>
<evidence type="ECO:0000313" key="2">
    <source>
        <dbReference type="Proteomes" id="UP000765509"/>
    </source>
</evidence>
<sequence>MGNMYKPYLKRIGILLYISQACFPDVSFAVNYLARYSLNTDQSIWDALEHLIAYIRGTKDMGILISKSNQSFEMKCFVDANWGEEGNRSTHGYIIIHGINPVGWKSKRQTTIAS</sequence>
<dbReference type="EMBL" id="AVOT02000538">
    <property type="protein sequence ID" value="MBW0463383.1"/>
    <property type="molecule type" value="Genomic_DNA"/>
</dbReference>
<dbReference type="PANTHER" id="PTHR11439">
    <property type="entry name" value="GAG-POL-RELATED RETROTRANSPOSON"/>
    <property type="match status" value="1"/>
</dbReference>